<accession>A0A9W8E1E7</accession>
<keyword evidence="3" id="KW-1185">Reference proteome</keyword>
<proteinExistence type="predicted"/>
<gene>
    <name evidence="2" type="ORF">IWQ60_002017</name>
</gene>
<feature type="region of interest" description="Disordered" evidence="1">
    <location>
        <begin position="60"/>
        <end position="101"/>
    </location>
</feature>
<reference evidence="2" key="1">
    <citation type="submission" date="2022-07" db="EMBL/GenBank/DDBJ databases">
        <title>Phylogenomic reconstructions and comparative analyses of Kickxellomycotina fungi.</title>
        <authorList>
            <person name="Reynolds N.K."/>
            <person name="Stajich J.E."/>
            <person name="Barry K."/>
            <person name="Grigoriev I.V."/>
            <person name="Crous P."/>
            <person name="Smith M.E."/>
        </authorList>
    </citation>
    <scope>NUCLEOTIDE SEQUENCE</scope>
    <source>
        <strain evidence="2">RSA 861</strain>
    </source>
</reference>
<sequence length="367" mass="38254">MSALARQPFVNSSRRVKSTTVLFSQHAPLRAPTVSTTTATKRHASIASPYHPALLRMEASGAAFGPPPAPSTAETAPNSTTLAKSPAGTTTSSPKPPREKTRVFAKQLSPEMRFILFKDNANVQCMPSTHNVPLAQPVPATPTRQSVTSTSTKTSDASQKRPSSPTLAAAKITSVPVTPTGALSERPLTPGSMVPPARASSPTATATRRAAPSLPKATPCTTNAGFSVTPSPATIQAEREAMRATLREMETMVQQCQRTVAILRGDLDRQRTVRQDLEGRLHQALTDCTRGSQLVLELTQRLAAAKSEGATAGSSGAKVSSVTAATQQPMMVGGGQNRSSLGFIGLALAFSGAAGFLFTDTEAALGA</sequence>
<feature type="region of interest" description="Disordered" evidence="1">
    <location>
        <begin position="128"/>
        <end position="224"/>
    </location>
</feature>
<protein>
    <submittedName>
        <fullName evidence="2">Uncharacterized protein</fullName>
    </submittedName>
</protein>
<name>A0A9W8E1E7_9FUNG</name>
<comment type="caution">
    <text evidence="2">The sequence shown here is derived from an EMBL/GenBank/DDBJ whole genome shotgun (WGS) entry which is preliminary data.</text>
</comment>
<evidence type="ECO:0000313" key="2">
    <source>
        <dbReference type="EMBL" id="KAJ1928498.1"/>
    </source>
</evidence>
<dbReference type="Proteomes" id="UP001150569">
    <property type="component" value="Unassembled WGS sequence"/>
</dbReference>
<evidence type="ECO:0000256" key="1">
    <source>
        <dbReference type="SAM" id="MobiDB-lite"/>
    </source>
</evidence>
<feature type="compositionally biased region" description="Low complexity" evidence="1">
    <location>
        <begin position="71"/>
        <end position="81"/>
    </location>
</feature>
<organism evidence="2 3">
    <name type="scientific">Tieghemiomyces parasiticus</name>
    <dbReference type="NCBI Taxonomy" id="78921"/>
    <lineage>
        <taxon>Eukaryota</taxon>
        <taxon>Fungi</taxon>
        <taxon>Fungi incertae sedis</taxon>
        <taxon>Zoopagomycota</taxon>
        <taxon>Kickxellomycotina</taxon>
        <taxon>Dimargaritomycetes</taxon>
        <taxon>Dimargaritales</taxon>
        <taxon>Dimargaritaceae</taxon>
        <taxon>Tieghemiomyces</taxon>
    </lineage>
</organism>
<dbReference type="AlphaFoldDB" id="A0A9W8E1E7"/>
<dbReference type="EMBL" id="JANBPT010000071">
    <property type="protein sequence ID" value="KAJ1928498.1"/>
    <property type="molecule type" value="Genomic_DNA"/>
</dbReference>
<feature type="compositionally biased region" description="Polar residues" evidence="1">
    <location>
        <begin position="142"/>
        <end position="166"/>
    </location>
</feature>
<evidence type="ECO:0000313" key="3">
    <source>
        <dbReference type="Proteomes" id="UP001150569"/>
    </source>
</evidence>
<feature type="compositionally biased region" description="Low complexity" evidence="1">
    <location>
        <begin position="195"/>
        <end position="213"/>
    </location>
</feature>